<evidence type="ECO:0000313" key="2">
    <source>
        <dbReference type="Proteomes" id="UP000823775"/>
    </source>
</evidence>
<proteinExistence type="predicted"/>
<evidence type="ECO:0000313" key="1">
    <source>
        <dbReference type="EMBL" id="MCE3215165.1"/>
    </source>
</evidence>
<keyword evidence="2" id="KW-1185">Reference proteome</keyword>
<feature type="non-terminal residue" evidence="1">
    <location>
        <position position="1"/>
    </location>
</feature>
<accession>A0ABS8WSW8</accession>
<gene>
    <name evidence="1" type="ORF">HAX54_001067</name>
</gene>
<name>A0ABS8WSW8_DATST</name>
<dbReference type="EMBL" id="JACEIK010010388">
    <property type="protein sequence ID" value="MCE3215165.1"/>
    <property type="molecule type" value="Genomic_DNA"/>
</dbReference>
<feature type="non-terminal residue" evidence="1">
    <location>
        <position position="56"/>
    </location>
</feature>
<sequence length="56" mass="6677">LIEGQNAKEKNEVRKKITKWQNSEPTRRLRVTEEGLRVTLRDTLKCYSRRVTPGHR</sequence>
<reference evidence="1 2" key="1">
    <citation type="journal article" date="2021" name="BMC Genomics">
        <title>Datura genome reveals duplications of psychoactive alkaloid biosynthetic genes and high mutation rate following tissue culture.</title>
        <authorList>
            <person name="Rajewski A."/>
            <person name="Carter-House D."/>
            <person name="Stajich J."/>
            <person name="Litt A."/>
        </authorList>
    </citation>
    <scope>NUCLEOTIDE SEQUENCE [LARGE SCALE GENOMIC DNA]</scope>
    <source>
        <strain evidence="1">AR-01</strain>
    </source>
</reference>
<comment type="caution">
    <text evidence="1">The sequence shown here is derived from an EMBL/GenBank/DDBJ whole genome shotgun (WGS) entry which is preliminary data.</text>
</comment>
<organism evidence="1 2">
    <name type="scientific">Datura stramonium</name>
    <name type="common">Jimsonweed</name>
    <name type="synonym">Common thornapple</name>
    <dbReference type="NCBI Taxonomy" id="4076"/>
    <lineage>
        <taxon>Eukaryota</taxon>
        <taxon>Viridiplantae</taxon>
        <taxon>Streptophyta</taxon>
        <taxon>Embryophyta</taxon>
        <taxon>Tracheophyta</taxon>
        <taxon>Spermatophyta</taxon>
        <taxon>Magnoliopsida</taxon>
        <taxon>eudicotyledons</taxon>
        <taxon>Gunneridae</taxon>
        <taxon>Pentapetalae</taxon>
        <taxon>asterids</taxon>
        <taxon>lamiids</taxon>
        <taxon>Solanales</taxon>
        <taxon>Solanaceae</taxon>
        <taxon>Solanoideae</taxon>
        <taxon>Datureae</taxon>
        <taxon>Datura</taxon>
    </lineage>
</organism>
<dbReference type="Proteomes" id="UP000823775">
    <property type="component" value="Unassembled WGS sequence"/>
</dbReference>
<protein>
    <submittedName>
        <fullName evidence="1">Uncharacterized protein</fullName>
    </submittedName>
</protein>